<proteinExistence type="inferred from homology"/>
<feature type="transmembrane region" description="Helical" evidence="9">
    <location>
        <begin position="6"/>
        <end position="23"/>
    </location>
</feature>
<comment type="caution">
    <text evidence="11">The sequence shown here is derived from an EMBL/GenBank/DDBJ whole genome shotgun (WGS) entry which is preliminary data.</text>
</comment>
<dbReference type="PIRSF" id="PIRSF001294">
    <property type="entry name" value="K_ATPaseA"/>
    <property type="match status" value="1"/>
</dbReference>
<evidence type="ECO:0000256" key="7">
    <source>
        <dbReference type="ARBA" id="ARBA00023065"/>
    </source>
</evidence>
<feature type="region of interest" description="Disordered" evidence="10">
    <location>
        <begin position="222"/>
        <end position="246"/>
    </location>
</feature>
<evidence type="ECO:0000256" key="1">
    <source>
        <dbReference type="ARBA" id="ARBA00022448"/>
    </source>
</evidence>
<keyword evidence="5 9" id="KW-0630">Potassium</keyword>
<feature type="transmembrane region" description="Helical" evidence="9">
    <location>
        <begin position="177"/>
        <end position="199"/>
    </location>
</feature>
<evidence type="ECO:0000256" key="10">
    <source>
        <dbReference type="SAM" id="MobiDB-lite"/>
    </source>
</evidence>
<keyword evidence="3 9" id="KW-0633">Potassium transport</keyword>
<feature type="transmembrane region" description="Helical" evidence="9">
    <location>
        <begin position="570"/>
        <end position="592"/>
    </location>
</feature>
<keyword evidence="2 9" id="KW-1003">Cell membrane</keyword>
<evidence type="ECO:0000256" key="2">
    <source>
        <dbReference type="ARBA" id="ARBA00022475"/>
    </source>
</evidence>
<evidence type="ECO:0000256" key="3">
    <source>
        <dbReference type="ARBA" id="ARBA00022538"/>
    </source>
</evidence>
<keyword evidence="6 9" id="KW-1133">Transmembrane helix</keyword>
<feature type="transmembrane region" description="Helical" evidence="9">
    <location>
        <begin position="134"/>
        <end position="156"/>
    </location>
</feature>
<evidence type="ECO:0000256" key="5">
    <source>
        <dbReference type="ARBA" id="ARBA00022958"/>
    </source>
</evidence>
<feature type="transmembrane region" description="Helical" evidence="9">
    <location>
        <begin position="423"/>
        <end position="442"/>
    </location>
</feature>
<feature type="transmembrane region" description="Helical" evidence="9">
    <location>
        <begin position="371"/>
        <end position="391"/>
    </location>
</feature>
<dbReference type="Proteomes" id="UP001556170">
    <property type="component" value="Unassembled WGS sequence"/>
</dbReference>
<evidence type="ECO:0000313" key="11">
    <source>
        <dbReference type="EMBL" id="MEW9624351.1"/>
    </source>
</evidence>
<evidence type="ECO:0000256" key="9">
    <source>
        <dbReference type="HAMAP-Rule" id="MF_00275"/>
    </source>
</evidence>
<dbReference type="EMBL" id="JBFOHL010000007">
    <property type="protein sequence ID" value="MEW9624351.1"/>
    <property type="molecule type" value="Genomic_DNA"/>
</dbReference>
<dbReference type="NCBIfam" id="TIGR00680">
    <property type="entry name" value="kdpA"/>
    <property type="match status" value="1"/>
</dbReference>
<gene>
    <name evidence="9 11" type="primary">kdpA</name>
    <name evidence="11" type="ORF">ABQJ56_08915</name>
</gene>
<comment type="similarity">
    <text evidence="9">Belongs to the KdpA family.</text>
</comment>
<sequence>MTANDFIQVGLYPVVLLLLLKPMGSYMTRVFAEAPNRVTRVGGGIERLLYRLCGIRSEEDMGWKRYALAMLLFNVLGLLLVYLLQRVQQWLPLNPQHFGNVAPDSAIDTAISFATNTNWQGYGGESTMSYLTQMLGLAVQNFLSAATGIAVLVAVARGFTRRSSKALGNFWVDLTRATLYVLLPLSLVVALLLASQGVVQNLKPYVDVPVVQASTYAQPVTDAAGNPVKDASGNPETRPAPLTSQTLPMGPAASQVAIKMLGTNGGGFFNANSAHPYENPTPLSNFIEMLAIFLIPGGLCVMFGRMVGDRRQGWAILAAMLLIFVPLTVGLVAAEQAGNPALHGLVARHVVEQHASALQAGGNMEGKETRFGIAASGLFAAITTAASCGAVNAMHDSLTPLGGLIPLWLMQLGEVIFGGVGSGLYGMLAFAVVAVFIAGLMVGRTPEYLGKKIEAYEMKMASLAVLLPCALVVICTAIAVMTPAGVAAIANPGAHGFSEILYAVSSASNNNGSAFAGLSANTPFWNVLLGVCMFLARYPLAIAMLAMAGALAAKRHVPESAGTLPTHTPLFVALLACVVIVVGALTFLPALALGPIAEYLMSATGH</sequence>
<feature type="transmembrane region" description="Helical" evidence="9">
    <location>
        <begin position="524"/>
        <end position="549"/>
    </location>
</feature>
<evidence type="ECO:0000256" key="8">
    <source>
        <dbReference type="ARBA" id="ARBA00023136"/>
    </source>
</evidence>
<keyword evidence="12" id="KW-1185">Reference proteome</keyword>
<feature type="transmembrane region" description="Helical" evidence="9">
    <location>
        <begin position="314"/>
        <end position="334"/>
    </location>
</feature>
<evidence type="ECO:0000256" key="6">
    <source>
        <dbReference type="ARBA" id="ARBA00022989"/>
    </source>
</evidence>
<dbReference type="Pfam" id="PF03814">
    <property type="entry name" value="KdpA"/>
    <property type="match status" value="1"/>
</dbReference>
<comment type="function">
    <text evidence="9">Part of the high-affinity ATP-driven potassium transport (or Kdp) system, which catalyzes the hydrolysis of ATP coupled with the electrogenic transport of potassium into the cytoplasm. This subunit binds the extracellular potassium ions and delivers the ions to the membrane domain of KdpB through an intramembrane tunnel.</text>
</comment>
<reference evidence="11 12" key="1">
    <citation type="submission" date="2024-06" db="EMBL/GenBank/DDBJ databases">
        <authorList>
            <person name="Woo H."/>
        </authorList>
    </citation>
    <scope>NUCLEOTIDE SEQUENCE [LARGE SCALE GENOMIC DNA]</scope>
    <source>
        <strain evidence="11 12">S2-g</strain>
    </source>
</reference>
<keyword evidence="7 9" id="KW-0406">Ion transport</keyword>
<evidence type="ECO:0000256" key="4">
    <source>
        <dbReference type="ARBA" id="ARBA00022692"/>
    </source>
</evidence>
<comment type="subcellular location">
    <subcellularLocation>
        <location evidence="9">Cell membrane</location>
        <topology evidence="9">Multi-pass membrane protein</topology>
    </subcellularLocation>
</comment>
<protein>
    <recommendedName>
        <fullName evidence="9">Potassium-transporting ATPase potassium-binding subunit</fullName>
    </recommendedName>
    <alternativeName>
        <fullName evidence="9">ATP phosphohydrolase [potassium-transporting] A chain</fullName>
    </alternativeName>
    <alternativeName>
        <fullName evidence="9">Potassium-binding and translocating subunit A</fullName>
    </alternativeName>
    <alternativeName>
        <fullName evidence="9">Potassium-translocating ATPase A chain</fullName>
    </alternativeName>
</protein>
<accession>A0ABV3QPW9</accession>
<dbReference type="HAMAP" id="MF_00275">
    <property type="entry name" value="KdpA"/>
    <property type="match status" value="1"/>
</dbReference>
<feature type="transmembrane region" description="Helical" evidence="9">
    <location>
        <begin position="286"/>
        <end position="307"/>
    </location>
</feature>
<organism evidence="11 12">
    <name type="scientific">Rhodanobacter geophilus</name>
    <dbReference type="NCBI Taxonomy" id="3162488"/>
    <lineage>
        <taxon>Bacteria</taxon>
        <taxon>Pseudomonadati</taxon>
        <taxon>Pseudomonadota</taxon>
        <taxon>Gammaproteobacteria</taxon>
        <taxon>Lysobacterales</taxon>
        <taxon>Rhodanobacteraceae</taxon>
        <taxon>Rhodanobacter</taxon>
    </lineage>
</organism>
<dbReference type="PANTHER" id="PTHR30607">
    <property type="entry name" value="POTASSIUM-TRANSPORTING ATPASE A CHAIN"/>
    <property type="match status" value="1"/>
</dbReference>
<feature type="transmembrane region" description="Helical" evidence="9">
    <location>
        <begin position="66"/>
        <end position="84"/>
    </location>
</feature>
<dbReference type="RefSeq" id="WP_367844660.1">
    <property type="nucleotide sequence ID" value="NZ_JBFOHL010000007.1"/>
</dbReference>
<comment type="subunit">
    <text evidence="9">The system is composed of three essential subunits: KdpA, KdpB and KdpC.</text>
</comment>
<feature type="transmembrane region" description="Helical" evidence="9">
    <location>
        <begin position="463"/>
        <end position="490"/>
    </location>
</feature>
<dbReference type="PANTHER" id="PTHR30607:SF2">
    <property type="entry name" value="POTASSIUM-TRANSPORTING ATPASE POTASSIUM-BINDING SUBUNIT"/>
    <property type="match status" value="1"/>
</dbReference>
<dbReference type="InterPro" id="IPR004623">
    <property type="entry name" value="KdpA"/>
</dbReference>
<keyword evidence="1 9" id="KW-0813">Transport</keyword>
<feature type="transmembrane region" description="Helical" evidence="9">
    <location>
        <begin position="398"/>
        <end position="417"/>
    </location>
</feature>
<keyword evidence="8 9" id="KW-0472">Membrane</keyword>
<keyword evidence="4 9" id="KW-0812">Transmembrane</keyword>
<evidence type="ECO:0000313" key="12">
    <source>
        <dbReference type="Proteomes" id="UP001556170"/>
    </source>
</evidence>
<name>A0ABV3QPW9_9GAMM</name>